<evidence type="ECO:0000259" key="8">
    <source>
        <dbReference type="Pfam" id="PF20684"/>
    </source>
</evidence>
<organism evidence="9 10">
    <name type="scientific">Apiospora phragmitis</name>
    <dbReference type="NCBI Taxonomy" id="2905665"/>
    <lineage>
        <taxon>Eukaryota</taxon>
        <taxon>Fungi</taxon>
        <taxon>Dikarya</taxon>
        <taxon>Ascomycota</taxon>
        <taxon>Pezizomycotina</taxon>
        <taxon>Sordariomycetes</taxon>
        <taxon>Xylariomycetidae</taxon>
        <taxon>Amphisphaeriales</taxon>
        <taxon>Apiosporaceae</taxon>
        <taxon>Apiospora</taxon>
    </lineage>
</organism>
<evidence type="ECO:0000313" key="10">
    <source>
        <dbReference type="Proteomes" id="UP001480595"/>
    </source>
</evidence>
<feature type="domain" description="Rhodopsin" evidence="8">
    <location>
        <begin position="111"/>
        <end position="205"/>
    </location>
</feature>
<evidence type="ECO:0000256" key="4">
    <source>
        <dbReference type="ARBA" id="ARBA00023136"/>
    </source>
</evidence>
<gene>
    <name evidence="9" type="ORF">PG994_009341</name>
</gene>
<sequence length="329" mass="36513">MALDISASVLPPPDGMASNFHDPPSKNNALGLGAVSLMLVVSTLAVAARLYGRFVIVRQLKAEDILVVCAYGVFIAAVWADLMWLQYPGYFVHAWDITVETEIWHCMKNYFWWGSMFIVVLQSLVLVVITILLNVQCIPHEAIWDVTKVANAKYFPLPILQKFSASTHFVTDVIMVLLPQKVVWSLNLSLQKKVGLAFVLSLGLLGDGVRFHRSLCPQYAAYRQGIVSSPKGLWQYPVGHRAQSSPRRPRSSYNVLPLKRNKDSVFDDTETGVPPDKLDRSESMDRLRETSKDGDAGFGGGIIPTTHVTVVQDKECRNLGQSQVASAWA</sequence>
<dbReference type="InterPro" id="IPR049326">
    <property type="entry name" value="Rhodopsin_dom_fungi"/>
</dbReference>
<keyword evidence="2 7" id="KW-0812">Transmembrane</keyword>
<dbReference type="Pfam" id="PF20684">
    <property type="entry name" value="Fung_rhodopsin"/>
    <property type="match status" value="1"/>
</dbReference>
<protein>
    <recommendedName>
        <fullName evidence="8">Rhodopsin domain-containing protein</fullName>
    </recommendedName>
</protein>
<dbReference type="Proteomes" id="UP001480595">
    <property type="component" value="Unassembled WGS sequence"/>
</dbReference>
<dbReference type="EMBL" id="JAQQWL010000009">
    <property type="protein sequence ID" value="KAK8058893.1"/>
    <property type="molecule type" value="Genomic_DNA"/>
</dbReference>
<feature type="transmembrane region" description="Helical" evidence="7">
    <location>
        <begin position="110"/>
        <end position="133"/>
    </location>
</feature>
<accession>A0ABR1ULW4</accession>
<dbReference type="InterPro" id="IPR052337">
    <property type="entry name" value="SAT4-like"/>
</dbReference>
<feature type="transmembrane region" description="Helical" evidence="7">
    <location>
        <begin position="29"/>
        <end position="52"/>
    </location>
</feature>
<evidence type="ECO:0000256" key="5">
    <source>
        <dbReference type="ARBA" id="ARBA00038359"/>
    </source>
</evidence>
<proteinExistence type="inferred from homology"/>
<keyword evidence="3 7" id="KW-1133">Transmembrane helix</keyword>
<dbReference type="GeneID" id="92093813"/>
<evidence type="ECO:0000256" key="7">
    <source>
        <dbReference type="SAM" id="Phobius"/>
    </source>
</evidence>
<name>A0ABR1ULW4_9PEZI</name>
<evidence type="ECO:0000313" key="9">
    <source>
        <dbReference type="EMBL" id="KAK8058893.1"/>
    </source>
</evidence>
<feature type="transmembrane region" description="Helical" evidence="7">
    <location>
        <begin position="64"/>
        <end position="85"/>
    </location>
</feature>
<evidence type="ECO:0000256" key="1">
    <source>
        <dbReference type="ARBA" id="ARBA00004141"/>
    </source>
</evidence>
<dbReference type="RefSeq" id="XP_066714339.1">
    <property type="nucleotide sequence ID" value="XM_066860750.1"/>
</dbReference>
<keyword evidence="4 7" id="KW-0472">Membrane</keyword>
<evidence type="ECO:0000256" key="6">
    <source>
        <dbReference type="SAM" id="MobiDB-lite"/>
    </source>
</evidence>
<keyword evidence="10" id="KW-1185">Reference proteome</keyword>
<evidence type="ECO:0000256" key="2">
    <source>
        <dbReference type="ARBA" id="ARBA00022692"/>
    </source>
</evidence>
<comment type="similarity">
    <text evidence="5">Belongs to the SAT4 family.</text>
</comment>
<dbReference type="PANTHER" id="PTHR33048:SF47">
    <property type="entry name" value="INTEGRAL MEMBRANE PROTEIN-RELATED"/>
    <property type="match status" value="1"/>
</dbReference>
<feature type="compositionally biased region" description="Basic and acidic residues" evidence="6">
    <location>
        <begin position="276"/>
        <end position="295"/>
    </location>
</feature>
<comment type="subcellular location">
    <subcellularLocation>
        <location evidence="1">Membrane</location>
        <topology evidence="1">Multi-pass membrane protein</topology>
    </subcellularLocation>
</comment>
<reference evidence="9 10" key="1">
    <citation type="submission" date="2023-01" db="EMBL/GenBank/DDBJ databases">
        <title>Analysis of 21 Apiospora genomes using comparative genomics revels a genus with tremendous synthesis potential of carbohydrate active enzymes and secondary metabolites.</title>
        <authorList>
            <person name="Sorensen T."/>
        </authorList>
    </citation>
    <scope>NUCLEOTIDE SEQUENCE [LARGE SCALE GENOMIC DNA]</scope>
    <source>
        <strain evidence="9 10">CBS 135458</strain>
    </source>
</reference>
<comment type="caution">
    <text evidence="9">The sequence shown here is derived from an EMBL/GenBank/DDBJ whole genome shotgun (WGS) entry which is preliminary data.</text>
</comment>
<dbReference type="PANTHER" id="PTHR33048">
    <property type="entry name" value="PTH11-LIKE INTEGRAL MEMBRANE PROTEIN (AFU_ORTHOLOGUE AFUA_5G11245)"/>
    <property type="match status" value="1"/>
</dbReference>
<feature type="region of interest" description="Disordered" evidence="6">
    <location>
        <begin position="264"/>
        <end position="299"/>
    </location>
</feature>
<evidence type="ECO:0000256" key="3">
    <source>
        <dbReference type="ARBA" id="ARBA00022989"/>
    </source>
</evidence>